<feature type="region of interest" description="Disordered" evidence="1">
    <location>
        <begin position="41"/>
        <end position="68"/>
    </location>
</feature>
<dbReference type="Proteomes" id="UP000824219">
    <property type="component" value="Linkage Group LG18"/>
</dbReference>
<comment type="caution">
    <text evidence="2">The sequence shown here is derived from an EMBL/GenBank/DDBJ whole genome shotgun (WGS) entry which is preliminary data.</text>
</comment>
<dbReference type="EMBL" id="JAHKSW010000018">
    <property type="protein sequence ID" value="KAG7321382.1"/>
    <property type="molecule type" value="Genomic_DNA"/>
</dbReference>
<evidence type="ECO:0000256" key="1">
    <source>
        <dbReference type="SAM" id="MobiDB-lite"/>
    </source>
</evidence>
<organism evidence="2 3">
    <name type="scientific">Hemibagrus wyckioides</name>
    <dbReference type="NCBI Taxonomy" id="337641"/>
    <lineage>
        <taxon>Eukaryota</taxon>
        <taxon>Metazoa</taxon>
        <taxon>Chordata</taxon>
        <taxon>Craniata</taxon>
        <taxon>Vertebrata</taxon>
        <taxon>Euteleostomi</taxon>
        <taxon>Actinopterygii</taxon>
        <taxon>Neopterygii</taxon>
        <taxon>Teleostei</taxon>
        <taxon>Ostariophysi</taxon>
        <taxon>Siluriformes</taxon>
        <taxon>Bagridae</taxon>
        <taxon>Hemibagrus</taxon>
    </lineage>
</organism>
<keyword evidence="3" id="KW-1185">Reference proteome</keyword>
<evidence type="ECO:0000313" key="2">
    <source>
        <dbReference type="EMBL" id="KAG7321382.1"/>
    </source>
</evidence>
<reference evidence="2 3" key="1">
    <citation type="submission" date="2021-06" db="EMBL/GenBank/DDBJ databases">
        <title>Chromosome-level genome assembly of the red-tail catfish (Hemibagrus wyckioides).</title>
        <authorList>
            <person name="Shao F."/>
        </authorList>
    </citation>
    <scope>NUCLEOTIDE SEQUENCE [LARGE SCALE GENOMIC DNA]</scope>
    <source>
        <strain evidence="2">EC202008001</strain>
        <tissue evidence="2">Blood</tissue>
    </source>
</reference>
<protein>
    <submittedName>
        <fullName evidence="2">Uncharacterized protein</fullName>
    </submittedName>
</protein>
<dbReference type="AlphaFoldDB" id="A0A9D3SEM8"/>
<sequence length="68" mass="8204">MCEKSPSVNNRKCKDCRFHNRPETQRDSRITFLLQTFKYLQSDKDGSKRGVENRGGKQEQRERERERD</sequence>
<proteinExistence type="predicted"/>
<name>A0A9D3SEM8_9TELE</name>
<gene>
    <name evidence="2" type="ORF">KOW79_015797</name>
</gene>
<accession>A0A9D3SEM8</accession>
<evidence type="ECO:0000313" key="3">
    <source>
        <dbReference type="Proteomes" id="UP000824219"/>
    </source>
</evidence>